<evidence type="ECO:0000256" key="3">
    <source>
        <dbReference type="ARBA" id="ARBA00022475"/>
    </source>
</evidence>
<comment type="caution">
    <text evidence="10">Lacks conserved residue(s) required for the propagation of feature annotation.</text>
</comment>
<dbReference type="GO" id="GO:0005886">
    <property type="term" value="C:plasma membrane"/>
    <property type="evidence" value="ECO:0007669"/>
    <property type="project" value="UniProtKB-SubCell"/>
</dbReference>
<feature type="transmembrane region" description="Helical" evidence="10">
    <location>
        <begin position="378"/>
        <end position="401"/>
    </location>
</feature>
<dbReference type="GO" id="GO:0015386">
    <property type="term" value="F:potassium:proton antiporter activity"/>
    <property type="evidence" value="ECO:0007669"/>
    <property type="project" value="TreeGrafter"/>
</dbReference>
<keyword evidence="10" id="KW-0050">Antiport</keyword>
<evidence type="ECO:0000313" key="12">
    <source>
        <dbReference type="EMBL" id="MBD8078914.1"/>
    </source>
</evidence>
<comment type="similarity">
    <text evidence="10">Belongs to the monovalent cation:proton antiporter 1 (CPA1) transporter (TC 2.A.36) family.</text>
</comment>
<feature type="transmembrane region" description="Helical" evidence="10">
    <location>
        <begin position="266"/>
        <end position="286"/>
    </location>
</feature>
<keyword evidence="6 10" id="KW-0915">Sodium</keyword>
<evidence type="ECO:0000256" key="6">
    <source>
        <dbReference type="ARBA" id="ARBA00023053"/>
    </source>
</evidence>
<organism evidence="12 13">
    <name type="scientific">Cellulosimicrobium arenosum</name>
    <dbReference type="NCBI Taxonomy" id="2708133"/>
    <lineage>
        <taxon>Bacteria</taxon>
        <taxon>Bacillati</taxon>
        <taxon>Actinomycetota</taxon>
        <taxon>Actinomycetes</taxon>
        <taxon>Micrococcales</taxon>
        <taxon>Promicromonosporaceae</taxon>
        <taxon>Cellulosimicrobium</taxon>
    </lineage>
</organism>
<protein>
    <submittedName>
        <fullName evidence="12">Na+/H+ antiporter</fullName>
    </submittedName>
</protein>
<evidence type="ECO:0000259" key="11">
    <source>
        <dbReference type="Pfam" id="PF00999"/>
    </source>
</evidence>
<dbReference type="PANTHER" id="PTHR10110">
    <property type="entry name" value="SODIUM/HYDROGEN EXCHANGER"/>
    <property type="match status" value="1"/>
</dbReference>
<evidence type="ECO:0000256" key="10">
    <source>
        <dbReference type="RuleBase" id="RU366002"/>
    </source>
</evidence>
<dbReference type="RefSeq" id="WP_191828511.1">
    <property type="nucleotide sequence ID" value="NZ_JACYHB010000005.1"/>
</dbReference>
<dbReference type="InterPro" id="IPR006153">
    <property type="entry name" value="Cation/H_exchanger_TM"/>
</dbReference>
<dbReference type="Gene3D" id="6.10.140.1330">
    <property type="match status" value="1"/>
</dbReference>
<keyword evidence="9 10" id="KW-0739">Sodium transport</keyword>
<dbReference type="GO" id="GO:0051453">
    <property type="term" value="P:regulation of intracellular pH"/>
    <property type="evidence" value="ECO:0007669"/>
    <property type="project" value="TreeGrafter"/>
</dbReference>
<evidence type="ECO:0000256" key="1">
    <source>
        <dbReference type="ARBA" id="ARBA00004651"/>
    </source>
</evidence>
<name>A0A927G8K9_9MICO</name>
<sequence length="530" mass="55583">MPTALLVAVLLAGIVVLTPLADRVRIPAPVLLTVFGLAVPLVPGVPELRLDPEYILPVVLPPLLFAATQRASVHDYRRNASPILLLAVGLTIATAACAAVVAHALGLPWGPAIVLGAVIAPPDPVAATAVARRLRLPGRMVAVLEGEGMFNDATALVMYNLAVAAVVAGGVSAGEIGLELVLAIVVGIVVGLVAGGLTRLALRYLHQAAPETVVTIAVPFAVYLGAEELGGSGVLAVLALGLYLRVTSHDAVTSAGWLLGRSVWDFADFLITSFVFVFIGFELTAVLRDGSDDRTATIWTALALAAVLVVVRFAWVFPVTWLRRLARGAGRPGAEPASTPEATVVSWAGMRGVVTVASALALPHVVDGGGDFPHRSGIVFIALVCVLVTLVLQGLTLAPLVKALRVGSESDSHAEAATLRREAAVAGLYVVRDATEDDDGKPYPDRVRRAVELQYEGRIDAQDALLEARHGADHDEGDDGDERAVEDLLRRGAEAERDHVIEARGRGQVSAEAADTVLDDVETRAVREML</sequence>
<dbReference type="PANTHER" id="PTHR10110:SF86">
    <property type="entry name" value="SODIUM_HYDROGEN EXCHANGER 7"/>
    <property type="match status" value="1"/>
</dbReference>
<accession>A0A927G8K9</accession>
<dbReference type="GO" id="GO:0098719">
    <property type="term" value="P:sodium ion import across plasma membrane"/>
    <property type="evidence" value="ECO:0007669"/>
    <property type="project" value="TreeGrafter"/>
</dbReference>
<evidence type="ECO:0000256" key="4">
    <source>
        <dbReference type="ARBA" id="ARBA00022692"/>
    </source>
</evidence>
<feature type="transmembrane region" description="Helical" evidence="10">
    <location>
        <begin position="153"/>
        <end position="174"/>
    </location>
</feature>
<dbReference type="Pfam" id="PF00999">
    <property type="entry name" value="Na_H_Exchanger"/>
    <property type="match status" value="1"/>
</dbReference>
<feature type="transmembrane region" description="Helical" evidence="10">
    <location>
        <begin position="298"/>
        <end position="317"/>
    </location>
</feature>
<dbReference type="AlphaFoldDB" id="A0A927G8K9"/>
<keyword evidence="2 10" id="KW-0813">Transport</keyword>
<dbReference type="EMBL" id="JACYHB010000005">
    <property type="protein sequence ID" value="MBD8078914.1"/>
    <property type="molecule type" value="Genomic_DNA"/>
</dbReference>
<gene>
    <name evidence="12" type="ORF">IF651_07575</name>
</gene>
<feature type="domain" description="Cation/H+ exchanger transmembrane" evidence="11">
    <location>
        <begin position="15"/>
        <end position="402"/>
    </location>
</feature>
<dbReference type="NCBIfam" id="TIGR00831">
    <property type="entry name" value="a_cpa1"/>
    <property type="match status" value="1"/>
</dbReference>
<reference evidence="12" key="1">
    <citation type="journal article" date="2018" name="Curr. Microbiol.">
        <title>Cellulosimicrobium arenosum sp. nov., Isolated from Marine Sediment Sand.</title>
        <authorList>
            <person name="Oh M."/>
            <person name="Kim J.H."/>
            <person name="Yoon J.H."/>
            <person name="Schumann P."/>
            <person name="Kim W."/>
        </authorList>
    </citation>
    <scope>NUCLEOTIDE SEQUENCE</scope>
    <source>
        <strain evidence="12">KCTC 49039</strain>
    </source>
</reference>
<evidence type="ECO:0000256" key="8">
    <source>
        <dbReference type="ARBA" id="ARBA00023136"/>
    </source>
</evidence>
<comment type="function">
    <text evidence="10">Na(+)/H(+) antiporter that extrudes sodium in exchange for external protons.</text>
</comment>
<dbReference type="InterPro" id="IPR018422">
    <property type="entry name" value="Cation/H_exchanger_CPA1"/>
</dbReference>
<evidence type="ECO:0000256" key="2">
    <source>
        <dbReference type="ARBA" id="ARBA00022448"/>
    </source>
</evidence>
<feature type="transmembrane region" description="Helical" evidence="10">
    <location>
        <begin position="83"/>
        <end position="106"/>
    </location>
</feature>
<keyword evidence="7 10" id="KW-0406">Ion transport</keyword>
<dbReference type="InterPro" id="IPR004705">
    <property type="entry name" value="Cation/H_exchanger_CPA1_bac"/>
</dbReference>
<keyword evidence="4 10" id="KW-0812">Transmembrane</keyword>
<feature type="transmembrane region" description="Helical" evidence="10">
    <location>
        <begin position="180"/>
        <end position="202"/>
    </location>
</feature>
<keyword evidence="5 10" id="KW-1133">Transmembrane helix</keyword>
<comment type="subcellular location">
    <subcellularLocation>
        <location evidence="1 10">Cell membrane</location>
        <topology evidence="1 10">Multi-pass membrane protein</topology>
    </subcellularLocation>
</comment>
<evidence type="ECO:0000256" key="5">
    <source>
        <dbReference type="ARBA" id="ARBA00022989"/>
    </source>
</evidence>
<keyword evidence="3 10" id="KW-1003">Cell membrane</keyword>
<proteinExistence type="inferred from homology"/>
<evidence type="ECO:0000256" key="9">
    <source>
        <dbReference type="ARBA" id="ARBA00023201"/>
    </source>
</evidence>
<evidence type="ECO:0000313" key="13">
    <source>
        <dbReference type="Proteomes" id="UP000610846"/>
    </source>
</evidence>
<evidence type="ECO:0000256" key="7">
    <source>
        <dbReference type="ARBA" id="ARBA00023065"/>
    </source>
</evidence>
<dbReference type="Proteomes" id="UP000610846">
    <property type="component" value="Unassembled WGS sequence"/>
</dbReference>
<dbReference type="GO" id="GO:0015385">
    <property type="term" value="F:sodium:proton antiporter activity"/>
    <property type="evidence" value="ECO:0007669"/>
    <property type="project" value="InterPro"/>
</dbReference>
<keyword evidence="13" id="KW-1185">Reference proteome</keyword>
<feature type="transmembrane region" description="Helical" evidence="10">
    <location>
        <begin position="214"/>
        <end position="246"/>
    </location>
</feature>
<comment type="caution">
    <text evidence="12">The sequence shown here is derived from an EMBL/GenBank/DDBJ whole genome shotgun (WGS) entry which is preliminary data.</text>
</comment>
<reference evidence="12" key="2">
    <citation type="submission" date="2020-09" db="EMBL/GenBank/DDBJ databases">
        <authorList>
            <person name="Yu Y."/>
        </authorList>
    </citation>
    <scope>NUCLEOTIDE SEQUENCE</scope>
    <source>
        <strain evidence="12">KCTC 49039</strain>
    </source>
</reference>
<keyword evidence="8 10" id="KW-0472">Membrane</keyword>